<protein>
    <submittedName>
        <fullName evidence="7">Ribonuclease P protein component</fullName>
        <ecNumber evidence="7">3.1.26.5</ecNumber>
    </submittedName>
</protein>
<gene>
    <name evidence="7" type="ORF">RIEGSTA812A_PEG_1022</name>
</gene>
<reference evidence="7" key="1">
    <citation type="submission" date="2018-10" db="EMBL/GenBank/DDBJ databases">
        <authorList>
            <person name="Gruber-Vodicka H."/>
            <person name="Jaeckle O."/>
        </authorList>
    </citation>
    <scope>NUCLEOTIDE SEQUENCE</scope>
</reference>
<dbReference type="GO" id="GO:0030677">
    <property type="term" value="C:ribonuclease P complex"/>
    <property type="evidence" value="ECO:0007669"/>
    <property type="project" value="TreeGrafter"/>
</dbReference>
<dbReference type="Gene3D" id="3.30.230.10">
    <property type="match status" value="1"/>
</dbReference>
<dbReference type="InterPro" id="IPR014721">
    <property type="entry name" value="Ribsml_uS5_D2-typ_fold_subgr"/>
</dbReference>
<dbReference type="HAMAP" id="MF_00227">
    <property type="entry name" value="RNase_P"/>
    <property type="match status" value="1"/>
</dbReference>
<proteinExistence type="inferred from homology"/>
<dbReference type="Pfam" id="PF00825">
    <property type="entry name" value="Ribonuclease_P"/>
    <property type="match status" value="1"/>
</dbReference>
<keyword evidence="6" id="KW-0694">RNA-binding</keyword>
<dbReference type="NCBIfam" id="TIGR00188">
    <property type="entry name" value="rnpA"/>
    <property type="match status" value="1"/>
</dbReference>
<organism evidence="7">
    <name type="scientific">invertebrate metagenome</name>
    <dbReference type="NCBI Taxonomy" id="1711999"/>
    <lineage>
        <taxon>unclassified sequences</taxon>
        <taxon>metagenomes</taxon>
        <taxon>organismal metagenomes</taxon>
    </lineage>
</organism>
<dbReference type="PANTHER" id="PTHR33992:SF1">
    <property type="entry name" value="RIBONUCLEASE P PROTEIN COMPONENT"/>
    <property type="match status" value="1"/>
</dbReference>
<comment type="function">
    <text evidence="1">RNaseP catalyzes the removal of the 5'-leader sequence from pre-tRNA to produce the mature 5'-terminus. It can also cleave other RNA substrates such as 4.5S RNA. The protein component plays an auxiliary but essential role in vivo by binding to the 5'-leader sequence and broadening the substrate specificity of the ribozyme.</text>
</comment>
<keyword evidence="4" id="KW-0255">Endonuclease</keyword>
<dbReference type="PANTHER" id="PTHR33992">
    <property type="entry name" value="RIBONUCLEASE P PROTEIN COMPONENT"/>
    <property type="match status" value="1"/>
</dbReference>
<name>A0A484H6C0_9ZZZZ</name>
<evidence type="ECO:0000256" key="2">
    <source>
        <dbReference type="ARBA" id="ARBA00022694"/>
    </source>
</evidence>
<dbReference type="GO" id="GO:0042781">
    <property type="term" value="F:3'-tRNA processing endoribonuclease activity"/>
    <property type="evidence" value="ECO:0007669"/>
    <property type="project" value="TreeGrafter"/>
</dbReference>
<dbReference type="SUPFAM" id="SSF54211">
    <property type="entry name" value="Ribosomal protein S5 domain 2-like"/>
    <property type="match status" value="1"/>
</dbReference>
<dbReference type="EMBL" id="LR026963">
    <property type="protein sequence ID" value="VBB69549.1"/>
    <property type="molecule type" value="Genomic_DNA"/>
</dbReference>
<dbReference type="InterPro" id="IPR020568">
    <property type="entry name" value="Ribosomal_Su5_D2-typ_SF"/>
</dbReference>
<dbReference type="InterPro" id="IPR020539">
    <property type="entry name" value="RNase_P_CS"/>
</dbReference>
<evidence type="ECO:0000256" key="4">
    <source>
        <dbReference type="ARBA" id="ARBA00022759"/>
    </source>
</evidence>
<dbReference type="InterPro" id="IPR000100">
    <property type="entry name" value="RNase_P"/>
</dbReference>
<evidence type="ECO:0000313" key="7">
    <source>
        <dbReference type="EMBL" id="VBB69549.1"/>
    </source>
</evidence>
<evidence type="ECO:0000256" key="3">
    <source>
        <dbReference type="ARBA" id="ARBA00022722"/>
    </source>
</evidence>
<sequence length="148" mass="16241">MPVLVRLKQRADFIRIARVQCKQVMPGLILQAAPTIALQPIVRVGFTVSRKVGNAVKRNRIRRRLRAVAAAVLPNELQAGYDLVLIGRAEALGRLYGDLFADLQTAVRRLGISRHTGVNGAVLNKKGARREKTLLSLTAAQRSEDALV</sequence>
<dbReference type="GO" id="GO:0004526">
    <property type="term" value="F:ribonuclease P activity"/>
    <property type="evidence" value="ECO:0007669"/>
    <property type="project" value="UniProtKB-EC"/>
</dbReference>
<keyword evidence="5 7" id="KW-0378">Hydrolase</keyword>
<evidence type="ECO:0000256" key="5">
    <source>
        <dbReference type="ARBA" id="ARBA00022801"/>
    </source>
</evidence>
<dbReference type="GO" id="GO:0000049">
    <property type="term" value="F:tRNA binding"/>
    <property type="evidence" value="ECO:0007669"/>
    <property type="project" value="InterPro"/>
</dbReference>
<dbReference type="EC" id="3.1.26.5" evidence="7"/>
<accession>A0A484H6C0</accession>
<evidence type="ECO:0000256" key="1">
    <source>
        <dbReference type="ARBA" id="ARBA00002663"/>
    </source>
</evidence>
<keyword evidence="3" id="KW-0540">Nuclease</keyword>
<dbReference type="PROSITE" id="PS00648">
    <property type="entry name" value="RIBONUCLEASE_P"/>
    <property type="match status" value="1"/>
</dbReference>
<dbReference type="AlphaFoldDB" id="A0A484H6C0"/>
<keyword evidence="2" id="KW-0819">tRNA processing</keyword>
<evidence type="ECO:0000256" key="6">
    <source>
        <dbReference type="ARBA" id="ARBA00022884"/>
    </source>
</evidence>